<dbReference type="Proteomes" id="UP000051461">
    <property type="component" value="Unassembled WGS sequence"/>
</dbReference>
<proteinExistence type="inferred from homology"/>
<evidence type="ECO:0000256" key="9">
    <source>
        <dbReference type="HAMAP-Rule" id="MF_00125"/>
    </source>
</evidence>
<gene>
    <name evidence="9" type="primary">hisZ</name>
    <name evidence="12" type="ORF">FC07_GL000046</name>
</gene>
<keyword evidence="5 9" id="KW-0963">Cytoplasm</keyword>
<dbReference type="GO" id="GO:0006427">
    <property type="term" value="P:histidyl-tRNA aminoacylation"/>
    <property type="evidence" value="ECO:0007669"/>
    <property type="project" value="TreeGrafter"/>
</dbReference>
<dbReference type="GO" id="GO:0004821">
    <property type="term" value="F:histidine-tRNA ligase activity"/>
    <property type="evidence" value="ECO:0007669"/>
    <property type="project" value="TreeGrafter"/>
</dbReference>
<dbReference type="PANTHER" id="PTHR43707">
    <property type="entry name" value="HISTIDYL-TRNA SYNTHETASE"/>
    <property type="match status" value="1"/>
</dbReference>
<evidence type="ECO:0000313" key="12">
    <source>
        <dbReference type="EMBL" id="KRK40637.1"/>
    </source>
</evidence>
<dbReference type="SUPFAM" id="SSF55681">
    <property type="entry name" value="Class II aaRS and biotin synthetases"/>
    <property type="match status" value="1"/>
</dbReference>
<protein>
    <recommendedName>
        <fullName evidence="4 9">ATP phosphoribosyltransferase regulatory subunit</fullName>
    </recommendedName>
</protein>
<dbReference type="PIRSF" id="PIRSF001549">
    <property type="entry name" value="His-tRNA_synth"/>
    <property type="match status" value="1"/>
</dbReference>
<evidence type="ECO:0000256" key="10">
    <source>
        <dbReference type="PIRSR" id="PIRSR001549-1"/>
    </source>
</evidence>
<dbReference type="EMBL" id="AZDA01000007">
    <property type="protein sequence ID" value="KRK40637.1"/>
    <property type="molecule type" value="Genomic_DNA"/>
</dbReference>
<dbReference type="STRING" id="1423726.FC07_GL000046"/>
<name>A0A0R1H200_9LACO</name>
<dbReference type="InterPro" id="IPR006195">
    <property type="entry name" value="aa-tRNA-synth_II"/>
</dbReference>
<keyword evidence="12" id="KW-0328">Glycosyltransferase</keyword>
<dbReference type="GO" id="GO:0000105">
    <property type="term" value="P:L-histidine biosynthetic process"/>
    <property type="evidence" value="ECO:0007669"/>
    <property type="project" value="UniProtKB-UniRule"/>
</dbReference>
<evidence type="ECO:0000313" key="13">
    <source>
        <dbReference type="Proteomes" id="UP000051461"/>
    </source>
</evidence>
<evidence type="ECO:0000256" key="3">
    <source>
        <dbReference type="ARBA" id="ARBA00005539"/>
    </source>
</evidence>
<keyword evidence="6 9" id="KW-0028">Amino-acid biosynthesis</keyword>
<dbReference type="InterPro" id="IPR045864">
    <property type="entry name" value="aa-tRNA-synth_II/BPL/LPL"/>
</dbReference>
<dbReference type="UniPathway" id="UPA00031">
    <property type="reaction ID" value="UER00006"/>
</dbReference>
<dbReference type="PATRIC" id="fig|1423726.3.peg.49"/>
<evidence type="ECO:0000256" key="2">
    <source>
        <dbReference type="ARBA" id="ARBA00004667"/>
    </source>
</evidence>
<dbReference type="HAMAP" id="MF_00125">
    <property type="entry name" value="HisZ"/>
    <property type="match status" value="1"/>
</dbReference>
<sequence>MSNRKLPIGTRDEFGSVAQQKEQIIEQIQRYFRQRGFQKINTPLLEYREVFKPLAPQAYQPYQLLDERGDTLVLRPDLTLPVARVMSTTGIEIPMKWYYSGDIFRVKKRLSGSYNQITQAGIEIIGYASLKAEWECLTAASQLVQAMGIDDMTVELSHAQFVPRVLAALPLNELAKRNLETALYDKDLERYQQQIAPLKADPFYPFLQNWPWLFGDFKAVLAALDQLPAVPQLQSIIADLKATQQFMQAQFPAQAVTLDLSIQPPQEYYTGMVFHGFSQANASFLFSGGRYDQLLASFQQTMQPAVGLAFDVDALVERLPELTTAPATLIYFEPSQWAAATAKQKELPNSSLCLADSAAAAQRIATQKGAQLIDLSQEAAK</sequence>
<dbReference type="RefSeq" id="WP_057903446.1">
    <property type="nucleotide sequence ID" value="NZ_AZDA01000007.1"/>
</dbReference>
<comment type="pathway">
    <text evidence="2 9">Amino-acid biosynthesis; L-histidine biosynthesis; L-histidine from 5-phospho-alpha-D-ribose 1-diphosphate: step 1/9.</text>
</comment>
<dbReference type="PROSITE" id="PS50862">
    <property type="entry name" value="AA_TRNA_LIGASE_II"/>
    <property type="match status" value="1"/>
</dbReference>
<feature type="binding site" evidence="10">
    <location>
        <begin position="77"/>
        <end position="79"/>
    </location>
    <ligand>
        <name>L-histidine</name>
        <dbReference type="ChEBI" id="CHEBI:57595"/>
    </ligand>
</feature>
<feature type="binding site" evidence="10">
    <location>
        <begin position="268"/>
        <end position="269"/>
    </location>
    <ligand>
        <name>L-histidine</name>
        <dbReference type="ChEBI" id="CHEBI:57595"/>
    </ligand>
</feature>
<dbReference type="Pfam" id="PF13393">
    <property type="entry name" value="tRNA-synt_His"/>
    <property type="match status" value="1"/>
</dbReference>
<organism evidence="12 13">
    <name type="scientific">Loigolactobacillus bifermentans DSM 20003</name>
    <dbReference type="NCBI Taxonomy" id="1423726"/>
    <lineage>
        <taxon>Bacteria</taxon>
        <taxon>Bacillati</taxon>
        <taxon>Bacillota</taxon>
        <taxon>Bacilli</taxon>
        <taxon>Lactobacillales</taxon>
        <taxon>Lactobacillaceae</taxon>
        <taxon>Loigolactobacillus</taxon>
    </lineage>
</organism>
<evidence type="ECO:0000256" key="8">
    <source>
        <dbReference type="ARBA" id="ARBA00025246"/>
    </source>
</evidence>
<feature type="domain" description="Aminoacyl-transfer RNA synthetases class-II family profile" evidence="11">
    <location>
        <begin position="1"/>
        <end position="334"/>
    </location>
</feature>
<feature type="binding site" evidence="10">
    <location>
        <position position="105"/>
    </location>
    <ligand>
        <name>L-histidine</name>
        <dbReference type="ChEBI" id="CHEBI:57595"/>
    </ligand>
</feature>
<dbReference type="OrthoDB" id="9800814at2"/>
<dbReference type="AlphaFoldDB" id="A0A0R1H200"/>
<accession>A0A0R1H200</accession>
<feature type="binding site" evidence="10">
    <location>
        <position position="119"/>
    </location>
    <ligand>
        <name>L-histidine</name>
        <dbReference type="ChEBI" id="CHEBI:57595"/>
    </ligand>
</feature>
<comment type="subunit">
    <text evidence="9">Heteromultimer composed of HisG and HisZ subunits.</text>
</comment>
<keyword evidence="7 9" id="KW-0368">Histidine biosynthesis</keyword>
<evidence type="ECO:0000256" key="5">
    <source>
        <dbReference type="ARBA" id="ARBA00022490"/>
    </source>
</evidence>
<evidence type="ECO:0000259" key="11">
    <source>
        <dbReference type="PROSITE" id="PS50862"/>
    </source>
</evidence>
<dbReference type="GO" id="GO:0016757">
    <property type="term" value="F:glycosyltransferase activity"/>
    <property type="evidence" value="ECO:0007669"/>
    <property type="project" value="UniProtKB-KW"/>
</dbReference>
<comment type="subcellular location">
    <subcellularLocation>
        <location evidence="1 9">Cytoplasm</location>
    </subcellularLocation>
</comment>
<comment type="caution">
    <text evidence="12">The sequence shown here is derived from an EMBL/GenBank/DDBJ whole genome shotgun (WGS) entry which is preliminary data.</text>
</comment>
<feature type="binding site" evidence="10">
    <location>
        <position position="123"/>
    </location>
    <ligand>
        <name>L-histidine</name>
        <dbReference type="ChEBI" id="CHEBI:57595"/>
    </ligand>
</feature>
<dbReference type="PANTHER" id="PTHR43707:SF6">
    <property type="entry name" value="ATP PHOSPHORIBOSYLTRANSFERASE REGULATORY SUBUNIT"/>
    <property type="match status" value="1"/>
</dbReference>
<dbReference type="InterPro" id="IPR004516">
    <property type="entry name" value="HisRS/HisZ"/>
</dbReference>
<dbReference type="GO" id="GO:0140096">
    <property type="term" value="F:catalytic activity, acting on a protein"/>
    <property type="evidence" value="ECO:0007669"/>
    <property type="project" value="UniProtKB-ARBA"/>
</dbReference>
<evidence type="ECO:0000256" key="7">
    <source>
        <dbReference type="ARBA" id="ARBA00023102"/>
    </source>
</evidence>
<dbReference type="InterPro" id="IPR004517">
    <property type="entry name" value="HisZ"/>
</dbReference>
<evidence type="ECO:0000256" key="1">
    <source>
        <dbReference type="ARBA" id="ARBA00004496"/>
    </source>
</evidence>
<comment type="miscellaneous">
    <text evidence="9">This function is generally fulfilled by the C-terminal part of HisG, which is missing in some bacteria such as this one.</text>
</comment>
<dbReference type="Gene3D" id="3.30.930.10">
    <property type="entry name" value="Bira Bifunctional Protein, Domain 2"/>
    <property type="match status" value="1"/>
</dbReference>
<dbReference type="GO" id="GO:0005737">
    <property type="term" value="C:cytoplasm"/>
    <property type="evidence" value="ECO:0007669"/>
    <property type="project" value="UniProtKB-SubCell"/>
</dbReference>
<reference evidence="12 13" key="1">
    <citation type="journal article" date="2015" name="Genome Announc.">
        <title>Expanding the biotechnology potential of lactobacilli through comparative genomics of 213 strains and associated genera.</title>
        <authorList>
            <person name="Sun Z."/>
            <person name="Harris H.M."/>
            <person name="McCann A."/>
            <person name="Guo C."/>
            <person name="Argimon S."/>
            <person name="Zhang W."/>
            <person name="Yang X."/>
            <person name="Jeffery I.B."/>
            <person name="Cooney J.C."/>
            <person name="Kagawa T.F."/>
            <person name="Liu W."/>
            <person name="Song Y."/>
            <person name="Salvetti E."/>
            <person name="Wrobel A."/>
            <person name="Rasinkangas P."/>
            <person name="Parkhill J."/>
            <person name="Rea M.C."/>
            <person name="O'Sullivan O."/>
            <person name="Ritari J."/>
            <person name="Douillard F.P."/>
            <person name="Paul Ross R."/>
            <person name="Yang R."/>
            <person name="Briner A.E."/>
            <person name="Felis G.E."/>
            <person name="de Vos W.M."/>
            <person name="Barrangou R."/>
            <person name="Klaenhammer T.R."/>
            <person name="Caufield P.W."/>
            <person name="Cui Y."/>
            <person name="Zhang H."/>
            <person name="O'Toole P.W."/>
        </authorList>
    </citation>
    <scope>NUCLEOTIDE SEQUENCE [LARGE SCALE GENOMIC DNA]</scope>
    <source>
        <strain evidence="12 13">DSM 20003</strain>
    </source>
</reference>
<evidence type="ECO:0000256" key="4">
    <source>
        <dbReference type="ARBA" id="ARBA00020397"/>
    </source>
</evidence>
<comment type="similarity">
    <text evidence="3 9">Belongs to the class-II aminoacyl-tRNA synthetase family. HisZ subfamily.</text>
</comment>
<keyword evidence="13" id="KW-1185">Reference proteome</keyword>
<dbReference type="CDD" id="cd00773">
    <property type="entry name" value="HisRS-like_core"/>
    <property type="match status" value="1"/>
</dbReference>
<comment type="function">
    <text evidence="8 9">Required for the first step of histidine biosynthesis. May allow the feedback regulation of ATP phosphoribosyltransferase activity by histidine.</text>
</comment>
<dbReference type="InterPro" id="IPR041715">
    <property type="entry name" value="HisRS-like_core"/>
</dbReference>
<keyword evidence="12" id="KW-0808">Transferase</keyword>
<evidence type="ECO:0000256" key="6">
    <source>
        <dbReference type="ARBA" id="ARBA00022605"/>
    </source>
</evidence>